<keyword evidence="4" id="KW-0653">Protein transport</keyword>
<accession>A0A4S4N0I6</accession>
<feature type="compositionally biased region" description="Polar residues" evidence="9">
    <location>
        <begin position="55"/>
        <end position="77"/>
    </location>
</feature>
<organism evidence="11 12">
    <name type="scientific">Antrodiella citrinella</name>
    <dbReference type="NCBI Taxonomy" id="2447956"/>
    <lineage>
        <taxon>Eukaryota</taxon>
        <taxon>Fungi</taxon>
        <taxon>Dikarya</taxon>
        <taxon>Basidiomycota</taxon>
        <taxon>Agaricomycotina</taxon>
        <taxon>Agaricomycetes</taxon>
        <taxon>Polyporales</taxon>
        <taxon>Steccherinaceae</taxon>
        <taxon>Antrodiella</taxon>
    </lineage>
</organism>
<dbReference type="PANTHER" id="PTHR21527">
    <property type="entry name" value="NUCLEOPORIN NUP35"/>
    <property type="match status" value="1"/>
</dbReference>
<feature type="compositionally biased region" description="Basic and acidic residues" evidence="9">
    <location>
        <begin position="131"/>
        <end position="140"/>
    </location>
</feature>
<dbReference type="Gene3D" id="3.30.70.330">
    <property type="match status" value="1"/>
</dbReference>
<dbReference type="PANTHER" id="PTHR21527:SF6">
    <property type="entry name" value="NUCLEOPORIN NUP35"/>
    <property type="match status" value="1"/>
</dbReference>
<keyword evidence="12" id="KW-1185">Reference proteome</keyword>
<dbReference type="EMBL" id="SGPM01000023">
    <property type="protein sequence ID" value="THH32379.1"/>
    <property type="molecule type" value="Genomic_DNA"/>
</dbReference>
<protein>
    <recommendedName>
        <fullName evidence="10">RRM Nup35-type domain-containing protein</fullName>
    </recommendedName>
</protein>
<evidence type="ECO:0000256" key="1">
    <source>
        <dbReference type="ARBA" id="ARBA00004567"/>
    </source>
</evidence>
<feature type="domain" description="RRM Nup35-type" evidence="10">
    <location>
        <begin position="202"/>
        <end position="283"/>
    </location>
</feature>
<feature type="region of interest" description="Disordered" evidence="9">
    <location>
        <begin position="1"/>
        <end position="201"/>
    </location>
</feature>
<name>A0A4S4N0I6_9APHY</name>
<dbReference type="GO" id="GO:0006999">
    <property type="term" value="P:nuclear pore organization"/>
    <property type="evidence" value="ECO:0007669"/>
    <property type="project" value="TreeGrafter"/>
</dbReference>
<keyword evidence="5" id="KW-0811">Translocation</keyword>
<comment type="subcellular location">
    <subcellularLocation>
        <location evidence="1">Nucleus</location>
        <location evidence="1">Nuclear pore complex</location>
    </subcellularLocation>
</comment>
<evidence type="ECO:0000256" key="9">
    <source>
        <dbReference type="SAM" id="MobiDB-lite"/>
    </source>
</evidence>
<dbReference type="Pfam" id="PF05172">
    <property type="entry name" value="RRM_Nup35"/>
    <property type="match status" value="1"/>
</dbReference>
<dbReference type="GO" id="GO:0006607">
    <property type="term" value="P:NLS-bearing protein import into nucleus"/>
    <property type="evidence" value="ECO:0007669"/>
    <property type="project" value="TreeGrafter"/>
</dbReference>
<feature type="compositionally biased region" description="Polar residues" evidence="9">
    <location>
        <begin position="1"/>
        <end position="38"/>
    </location>
</feature>
<reference evidence="11 12" key="1">
    <citation type="submission" date="2019-02" db="EMBL/GenBank/DDBJ databases">
        <title>Genome sequencing of the rare red list fungi Antrodiella citrinella (Flaviporus citrinellus).</title>
        <authorList>
            <person name="Buettner E."/>
            <person name="Kellner H."/>
        </authorList>
    </citation>
    <scope>NUCLEOTIDE SEQUENCE [LARGE SCALE GENOMIC DNA]</scope>
    <source>
        <strain evidence="11 12">DSM 108506</strain>
    </source>
</reference>
<dbReference type="GO" id="GO:0051028">
    <property type="term" value="P:mRNA transport"/>
    <property type="evidence" value="ECO:0007669"/>
    <property type="project" value="UniProtKB-UniRule"/>
</dbReference>
<dbReference type="InterPro" id="IPR012677">
    <property type="entry name" value="Nucleotide-bd_a/b_plait_sf"/>
</dbReference>
<dbReference type="OrthoDB" id="3365060at2759"/>
<evidence type="ECO:0000256" key="2">
    <source>
        <dbReference type="ARBA" id="ARBA00022448"/>
    </source>
</evidence>
<dbReference type="GO" id="GO:0044615">
    <property type="term" value="C:nuclear pore nuclear basket"/>
    <property type="evidence" value="ECO:0007669"/>
    <property type="project" value="TreeGrafter"/>
</dbReference>
<evidence type="ECO:0000256" key="3">
    <source>
        <dbReference type="ARBA" id="ARBA00022816"/>
    </source>
</evidence>
<keyword evidence="2 8" id="KW-0813">Transport</keyword>
<dbReference type="SUPFAM" id="SSF54928">
    <property type="entry name" value="RNA-binding domain, RBD"/>
    <property type="match status" value="1"/>
</dbReference>
<feature type="region of interest" description="Disordered" evidence="9">
    <location>
        <begin position="297"/>
        <end position="340"/>
    </location>
</feature>
<evidence type="ECO:0000259" key="10">
    <source>
        <dbReference type="PROSITE" id="PS51472"/>
    </source>
</evidence>
<evidence type="ECO:0000256" key="8">
    <source>
        <dbReference type="PROSITE-ProRule" id="PRU00804"/>
    </source>
</evidence>
<evidence type="ECO:0000256" key="4">
    <source>
        <dbReference type="ARBA" id="ARBA00022927"/>
    </source>
</evidence>
<keyword evidence="7 8" id="KW-0539">Nucleus</keyword>
<dbReference type="InterPro" id="IPR035979">
    <property type="entry name" value="RBD_domain_sf"/>
</dbReference>
<dbReference type="GO" id="GO:0003676">
    <property type="term" value="F:nucleic acid binding"/>
    <property type="evidence" value="ECO:0007669"/>
    <property type="project" value="InterPro"/>
</dbReference>
<feature type="compositionally biased region" description="Polar residues" evidence="9">
    <location>
        <begin position="111"/>
        <end position="121"/>
    </location>
</feature>
<proteinExistence type="predicted"/>
<evidence type="ECO:0000313" key="12">
    <source>
        <dbReference type="Proteomes" id="UP000308730"/>
    </source>
</evidence>
<dbReference type="GO" id="GO:0005543">
    <property type="term" value="F:phospholipid binding"/>
    <property type="evidence" value="ECO:0007669"/>
    <property type="project" value="TreeGrafter"/>
</dbReference>
<comment type="caution">
    <text evidence="11">The sequence shown here is derived from an EMBL/GenBank/DDBJ whole genome shotgun (WGS) entry which is preliminary data.</text>
</comment>
<dbReference type="Proteomes" id="UP000308730">
    <property type="component" value="Unassembled WGS sequence"/>
</dbReference>
<dbReference type="GO" id="GO:0044613">
    <property type="term" value="C:nuclear pore central transport channel"/>
    <property type="evidence" value="ECO:0007669"/>
    <property type="project" value="TreeGrafter"/>
</dbReference>
<dbReference type="AlphaFoldDB" id="A0A4S4N0I6"/>
<sequence>MYSNAQQFSNSQNGYQQDQTRPPFGHSQSSFTQGQPFNVASMSSPGASHSSPGMRTSTLGSGGSLNMNDSINQSRSPYQAGYLMSANQNNTPSQSNPRYDDTPLVQPKAKMNTTMSGSTASDFGMNSMFESTRDRQRQPMDEDAPPTSSVNDIVNEVFPESASRRRLQASAFDSPARSLFRPHQSPAAPSTPQNAPSPPVASSKPLQVIVFGYPPDKYTVAVEYFRAIGESTEPDGNTEVVNCFRVGYAKPGDALKAVRRNGEVVGGSWMVGVKWADQALAESILGSLIHGTGFVSSPEPASASPDVTMSSSPSPPNHGTFSSEVALRSGTPGTPSVGTPVRLAPSASAFRKINATGSGTKAAQKIVPGGNGAFVQAGAPFTLPSQMNASPSKGIVGQVSDLIFGW</sequence>
<dbReference type="GO" id="GO:0017056">
    <property type="term" value="F:structural constituent of nuclear pore"/>
    <property type="evidence" value="ECO:0007669"/>
    <property type="project" value="TreeGrafter"/>
</dbReference>
<keyword evidence="3 8" id="KW-0509">mRNA transport</keyword>
<feature type="compositionally biased region" description="Polar residues" evidence="9">
    <location>
        <begin position="85"/>
        <end position="97"/>
    </location>
</feature>
<evidence type="ECO:0000256" key="5">
    <source>
        <dbReference type="ARBA" id="ARBA00023010"/>
    </source>
</evidence>
<feature type="compositionally biased region" description="Low complexity" evidence="9">
    <location>
        <begin position="40"/>
        <end position="54"/>
    </location>
</feature>
<evidence type="ECO:0000313" key="11">
    <source>
        <dbReference type="EMBL" id="THH32379.1"/>
    </source>
</evidence>
<feature type="compositionally biased region" description="Polar residues" evidence="9">
    <location>
        <begin position="305"/>
        <end position="323"/>
    </location>
</feature>
<dbReference type="PROSITE" id="PS51472">
    <property type="entry name" value="RRM_NUP35"/>
    <property type="match status" value="1"/>
</dbReference>
<evidence type="ECO:0000256" key="6">
    <source>
        <dbReference type="ARBA" id="ARBA00023132"/>
    </source>
</evidence>
<dbReference type="InterPro" id="IPR007846">
    <property type="entry name" value="RRM_NUP35_dom"/>
</dbReference>
<gene>
    <name evidence="11" type="ORF">EUX98_g1798</name>
</gene>
<evidence type="ECO:0000256" key="7">
    <source>
        <dbReference type="ARBA" id="ARBA00023242"/>
    </source>
</evidence>
<keyword evidence="6 8" id="KW-0906">Nuclear pore complex</keyword>